<evidence type="ECO:0000313" key="2">
    <source>
        <dbReference type="Proteomes" id="UP000048926"/>
    </source>
</evidence>
<protein>
    <submittedName>
        <fullName evidence="1">Putative metal-binding protein</fullName>
    </submittedName>
</protein>
<dbReference type="OrthoDB" id="8364077at2"/>
<evidence type="ECO:0000313" key="1">
    <source>
        <dbReference type="EMBL" id="CTQ42862.1"/>
    </source>
</evidence>
<reference evidence="2" key="1">
    <citation type="submission" date="2015-07" db="EMBL/GenBank/DDBJ databases">
        <authorList>
            <person name="Rodrigo-Torres Lidia"/>
            <person name="Arahal R.David."/>
        </authorList>
    </citation>
    <scope>NUCLEOTIDE SEQUENCE [LARGE SCALE GENOMIC DNA]</scope>
    <source>
        <strain evidence="2">CECT 4801</strain>
    </source>
</reference>
<proteinExistence type="predicted"/>
<dbReference type="AlphaFoldDB" id="A0A0M6XZX8"/>
<dbReference type="Proteomes" id="UP000048926">
    <property type="component" value="Unassembled WGS sequence"/>
</dbReference>
<dbReference type="EMBL" id="CXST01000001">
    <property type="protein sequence ID" value="CTQ42862.1"/>
    <property type="molecule type" value="Genomic_DNA"/>
</dbReference>
<organism evidence="1 2">
    <name type="scientific">Roseibium aggregatum</name>
    <dbReference type="NCBI Taxonomy" id="187304"/>
    <lineage>
        <taxon>Bacteria</taxon>
        <taxon>Pseudomonadati</taxon>
        <taxon>Pseudomonadota</taxon>
        <taxon>Alphaproteobacteria</taxon>
        <taxon>Hyphomicrobiales</taxon>
        <taxon>Stappiaceae</taxon>
        <taxon>Roseibium</taxon>
    </lineage>
</organism>
<gene>
    <name evidence="1" type="ORF">LAL4801_01299</name>
</gene>
<dbReference type="STRING" id="187304.B0E33_23705"/>
<name>A0A0M6XZX8_9HYPH</name>
<dbReference type="RefSeq" id="WP_031269287.1">
    <property type="nucleotide sequence ID" value="NZ_CP045617.1"/>
</dbReference>
<dbReference type="Pfam" id="PF07845">
    <property type="entry name" value="DUF1636"/>
    <property type="match status" value="1"/>
</dbReference>
<keyword evidence="2" id="KW-1185">Reference proteome</keyword>
<sequence length="134" mass="14645">MSNDPHKIFVCTTCRHNGQTCHPGYGLICKLKSAMAQAVPVVGDEFEISGTADMESCSRPCTLAFKATDKAIYLFGDIEDDTDIDDLVDYANRYRQIENGCEVTEESHGKRWSASQGRLPAAMIVSEADGTAFS</sequence>
<dbReference type="InterPro" id="IPR012863">
    <property type="entry name" value="DUF1636"/>
</dbReference>
<accession>A0A0M6XZX8</accession>